<dbReference type="InterPro" id="IPR013108">
    <property type="entry name" value="Amidohydro_3"/>
</dbReference>
<dbReference type="Gene3D" id="2.30.40.10">
    <property type="entry name" value="Urease, subunit C, domain 1"/>
    <property type="match status" value="1"/>
</dbReference>
<dbReference type="EMBL" id="JBHSML010000003">
    <property type="protein sequence ID" value="MFC5516053.1"/>
    <property type="molecule type" value="Genomic_DNA"/>
</dbReference>
<organism evidence="2 3">
    <name type="scientific">Kaistia terrae</name>
    <dbReference type="NCBI Taxonomy" id="537017"/>
    <lineage>
        <taxon>Bacteria</taxon>
        <taxon>Pseudomonadati</taxon>
        <taxon>Pseudomonadota</taxon>
        <taxon>Alphaproteobacteria</taxon>
        <taxon>Hyphomicrobiales</taxon>
        <taxon>Kaistiaceae</taxon>
        <taxon>Kaistia</taxon>
    </lineage>
</organism>
<feature type="domain" description="Amidohydrolase 3" evidence="1">
    <location>
        <begin position="81"/>
        <end position="357"/>
    </location>
</feature>
<dbReference type="SUPFAM" id="SSF51338">
    <property type="entry name" value="Composite domain of metallo-dependent hydrolases"/>
    <property type="match status" value="1"/>
</dbReference>
<dbReference type="RefSeq" id="WP_380224341.1">
    <property type="nucleotide sequence ID" value="NZ_JAPKNH010000001.1"/>
</dbReference>
<comment type="caution">
    <text evidence="2">The sequence shown here is derived from an EMBL/GenBank/DDBJ whole genome shotgun (WGS) entry which is preliminary data.</text>
</comment>
<dbReference type="NCBIfam" id="NF011981">
    <property type="entry name" value="PRK15446.1-2"/>
    <property type="match status" value="1"/>
</dbReference>
<gene>
    <name evidence="2" type="ORF">ACFPP9_09760</name>
</gene>
<keyword evidence="2" id="KW-0378">Hydrolase</keyword>
<evidence type="ECO:0000313" key="2">
    <source>
        <dbReference type="EMBL" id="MFC5516053.1"/>
    </source>
</evidence>
<dbReference type="InterPro" id="IPR012696">
    <property type="entry name" value="PhnM"/>
</dbReference>
<dbReference type="SUPFAM" id="SSF51556">
    <property type="entry name" value="Metallo-dependent hydrolases"/>
    <property type="match status" value="1"/>
</dbReference>
<dbReference type="NCBIfam" id="NF011990">
    <property type="entry name" value="PRK15446.2-6"/>
    <property type="match status" value="1"/>
</dbReference>
<proteinExistence type="predicted"/>
<dbReference type="EC" id="3.6.1.63" evidence="2"/>
<dbReference type="GO" id="GO:0016787">
    <property type="term" value="F:hydrolase activity"/>
    <property type="evidence" value="ECO:0007669"/>
    <property type="project" value="UniProtKB-KW"/>
</dbReference>
<dbReference type="NCBIfam" id="NF011984">
    <property type="entry name" value="PRK15446.1-5"/>
    <property type="match status" value="1"/>
</dbReference>
<sequence length="379" mass="40636">MMREQIFTHARIVLDDEIVEGSLVVRDGMIADFDTGATRHGEDLGGDYLVPGFVELHTDHLENHYAPRPGVRWNAVAAVQAHDAQVAGAGITTVFDALRVGMDEDARTTTSEMQMLAGAIETAKREDRLRADHLLHLRCEVSAPDVLDGLAGFLDILPVKLVSLMDHSPGQRQFASLDSYRAFYQGKMGMSDAAYEAFANKRIAQADEFSARHRREIVDLCHPRGIAVASHDDATAAHVDEAAADGVSIAEFPTTIEAAAASRAADIRVLMGAPNLVRGGSHSGNVSAAVLAEAGQLDILSSDYVPFSLMVAVFALPQLVPSISLPEAVRLVTRAPAEAVGLSDRGAIRPGLRADLVRVRAGEGVPVVRSVWRLGERVS</sequence>
<dbReference type="PANTHER" id="PTHR43135">
    <property type="entry name" value="ALPHA-D-RIBOSE 1-METHYLPHOSPHONATE 5-TRIPHOSPHATE DIPHOSPHATASE"/>
    <property type="match status" value="1"/>
</dbReference>
<dbReference type="InterPro" id="IPR032466">
    <property type="entry name" value="Metal_Hydrolase"/>
</dbReference>
<dbReference type="Pfam" id="PF07969">
    <property type="entry name" value="Amidohydro_3"/>
    <property type="match status" value="1"/>
</dbReference>
<evidence type="ECO:0000313" key="3">
    <source>
        <dbReference type="Proteomes" id="UP001596150"/>
    </source>
</evidence>
<evidence type="ECO:0000259" key="1">
    <source>
        <dbReference type="Pfam" id="PF07969"/>
    </source>
</evidence>
<dbReference type="InterPro" id="IPR011059">
    <property type="entry name" value="Metal-dep_hydrolase_composite"/>
</dbReference>
<accession>A0ABW0PVB8</accession>
<dbReference type="CDD" id="cd01306">
    <property type="entry name" value="PhnM"/>
    <property type="match status" value="1"/>
</dbReference>
<name>A0ABW0PVB8_9HYPH</name>
<keyword evidence="3" id="KW-1185">Reference proteome</keyword>
<dbReference type="InterPro" id="IPR051781">
    <property type="entry name" value="Metallo-dep_Hydrolase"/>
</dbReference>
<dbReference type="PIRSF" id="PIRSF038971">
    <property type="entry name" value="PhnM"/>
    <property type="match status" value="1"/>
</dbReference>
<dbReference type="PANTHER" id="PTHR43135:SF3">
    <property type="entry name" value="ALPHA-D-RIBOSE 1-METHYLPHOSPHONATE 5-TRIPHOSPHATE DIPHOSPHATASE"/>
    <property type="match status" value="1"/>
</dbReference>
<dbReference type="NCBIfam" id="TIGR02318">
    <property type="entry name" value="phosphono_phnM"/>
    <property type="match status" value="1"/>
</dbReference>
<protein>
    <submittedName>
        <fullName evidence="2">Alpha-D-ribose 1-methylphosphonate 5-triphosphate diphosphatase</fullName>
        <ecNumber evidence="2">3.6.1.63</ecNumber>
    </submittedName>
</protein>
<dbReference type="NCBIfam" id="NF011983">
    <property type="entry name" value="PRK15446.1-4"/>
    <property type="match status" value="1"/>
</dbReference>
<reference evidence="3" key="1">
    <citation type="journal article" date="2019" name="Int. J. Syst. Evol. Microbiol.">
        <title>The Global Catalogue of Microorganisms (GCM) 10K type strain sequencing project: providing services to taxonomists for standard genome sequencing and annotation.</title>
        <authorList>
            <consortium name="The Broad Institute Genomics Platform"/>
            <consortium name="The Broad Institute Genome Sequencing Center for Infectious Disease"/>
            <person name="Wu L."/>
            <person name="Ma J."/>
        </authorList>
    </citation>
    <scope>NUCLEOTIDE SEQUENCE [LARGE SCALE GENOMIC DNA]</scope>
    <source>
        <strain evidence="3">KACC 12633</strain>
    </source>
</reference>
<dbReference type="Proteomes" id="UP001596150">
    <property type="component" value="Unassembled WGS sequence"/>
</dbReference>
<dbReference type="NCBIfam" id="NF011987">
    <property type="entry name" value="PRK15446.2-3"/>
    <property type="match status" value="1"/>
</dbReference>
<dbReference type="Gene3D" id="3.20.20.140">
    <property type="entry name" value="Metal-dependent hydrolases"/>
    <property type="match status" value="2"/>
</dbReference>